<dbReference type="Gene3D" id="3.90.226.10">
    <property type="entry name" value="2-enoyl-CoA Hydratase, Chain A, domain 1"/>
    <property type="match status" value="1"/>
</dbReference>
<dbReference type="PANTHER" id="PTHR32060:SF30">
    <property type="entry name" value="CARBOXY-TERMINAL PROCESSING PROTEASE CTPA"/>
    <property type="match status" value="1"/>
</dbReference>
<feature type="chain" id="PRO_5015409931" description="PDZ domain-containing protein" evidence="6">
    <location>
        <begin position="22"/>
        <end position="545"/>
    </location>
</feature>
<sequence>MSTTKNNLRFALLSAIMMASGMIVGSRMSDSPSSELNFSFPFVSKPIDKMGRILQVIQDRYVDSVDVTKLEQESINAVMAKLDPHSQYVDPQEFKALNESLEGNFEGIGIEFHIQRDTLLIVDIVSGGPAEEAGLKAGDKIINVDGKMIVGLPNSDLFKCLRGPSGTTVNLGLLRTPNASITNVNVLRGKVPFNSIETAYMLNAQIGYIKISRFAATTHKEFLKAMDKLKQEGLSGLVLDLRGNGGGYLRAAIAIADEFLPNGQLIVYTRGRKQPKEEYFATGSGEFEKGSLTVLIDENSASASEIVAGALQDTERATILGRRSFGKGLVQDQVVFPDGSALRLTIARYYTPLGRCIQKSYATGTDEYRNEVGERMKHGELLNADSNKIAFVTSRKFVTRSGKTVYGGGGIMPDEFIPIDTSQNSALYSYISYKGLIVDFAYDYIERNQKMLCSYASLNDFVGKFEIPDSDLNPLFKSARGQNINVAESEVKKSKGLIKNQIKAMIARRFWKDEGFYKVLNSKDQIVLRSMHDAGEAVAGNVMVK</sequence>
<dbReference type="Proteomes" id="UP000236893">
    <property type="component" value="Unassembled WGS sequence"/>
</dbReference>
<evidence type="ECO:0000313" key="8">
    <source>
        <dbReference type="EMBL" id="POY35798.1"/>
    </source>
</evidence>
<dbReference type="SMART" id="SM00245">
    <property type="entry name" value="TSPc"/>
    <property type="match status" value="1"/>
</dbReference>
<dbReference type="InterPro" id="IPR004447">
    <property type="entry name" value="Peptidase_S41A"/>
</dbReference>
<name>A0A2S4ZZL1_9SPHI</name>
<dbReference type="PANTHER" id="PTHR32060">
    <property type="entry name" value="TAIL-SPECIFIC PROTEASE"/>
    <property type="match status" value="1"/>
</dbReference>
<dbReference type="GO" id="GO:0006508">
    <property type="term" value="P:proteolysis"/>
    <property type="evidence" value="ECO:0007669"/>
    <property type="project" value="UniProtKB-KW"/>
</dbReference>
<comment type="similarity">
    <text evidence="1 5">Belongs to the peptidase S41A family.</text>
</comment>
<dbReference type="GO" id="GO:0030288">
    <property type="term" value="C:outer membrane-bounded periplasmic space"/>
    <property type="evidence" value="ECO:0007669"/>
    <property type="project" value="TreeGrafter"/>
</dbReference>
<dbReference type="SUPFAM" id="SSF50156">
    <property type="entry name" value="PDZ domain-like"/>
    <property type="match status" value="1"/>
</dbReference>
<keyword evidence="2 5" id="KW-0645">Protease</keyword>
<evidence type="ECO:0000256" key="1">
    <source>
        <dbReference type="ARBA" id="ARBA00009179"/>
    </source>
</evidence>
<dbReference type="InterPro" id="IPR029045">
    <property type="entry name" value="ClpP/crotonase-like_dom_sf"/>
</dbReference>
<feature type="domain" description="PDZ" evidence="7">
    <location>
        <begin position="94"/>
        <end position="162"/>
    </location>
</feature>
<keyword evidence="4 5" id="KW-0720">Serine protease</keyword>
<dbReference type="PROSITE" id="PS50106">
    <property type="entry name" value="PDZ"/>
    <property type="match status" value="1"/>
</dbReference>
<keyword evidence="6" id="KW-0732">Signal</keyword>
<dbReference type="Pfam" id="PF03572">
    <property type="entry name" value="Peptidase_S41"/>
    <property type="match status" value="1"/>
</dbReference>
<dbReference type="InterPro" id="IPR041489">
    <property type="entry name" value="PDZ_6"/>
</dbReference>
<comment type="caution">
    <text evidence="8">The sequence shown here is derived from an EMBL/GenBank/DDBJ whole genome shotgun (WGS) entry which is preliminary data.</text>
</comment>
<dbReference type="Gene3D" id="3.30.750.44">
    <property type="match status" value="1"/>
</dbReference>
<dbReference type="GO" id="GO:0004175">
    <property type="term" value="F:endopeptidase activity"/>
    <property type="evidence" value="ECO:0007669"/>
    <property type="project" value="TreeGrafter"/>
</dbReference>
<accession>A0A2S4ZZL1</accession>
<dbReference type="NCBIfam" id="TIGR00225">
    <property type="entry name" value="prc"/>
    <property type="match status" value="1"/>
</dbReference>
<dbReference type="InterPro" id="IPR036034">
    <property type="entry name" value="PDZ_sf"/>
</dbReference>
<evidence type="ECO:0000256" key="2">
    <source>
        <dbReference type="ARBA" id="ARBA00022670"/>
    </source>
</evidence>
<dbReference type="EMBL" id="PQVF01000009">
    <property type="protein sequence ID" value="POY35798.1"/>
    <property type="molecule type" value="Genomic_DNA"/>
</dbReference>
<evidence type="ECO:0000256" key="4">
    <source>
        <dbReference type="ARBA" id="ARBA00022825"/>
    </source>
</evidence>
<evidence type="ECO:0000256" key="3">
    <source>
        <dbReference type="ARBA" id="ARBA00022801"/>
    </source>
</evidence>
<dbReference type="Gene3D" id="2.30.42.10">
    <property type="match status" value="1"/>
</dbReference>
<keyword evidence="3 5" id="KW-0378">Hydrolase</keyword>
<dbReference type="GO" id="GO:0008236">
    <property type="term" value="F:serine-type peptidase activity"/>
    <property type="evidence" value="ECO:0007669"/>
    <property type="project" value="UniProtKB-KW"/>
</dbReference>
<evidence type="ECO:0000256" key="6">
    <source>
        <dbReference type="SAM" id="SignalP"/>
    </source>
</evidence>
<dbReference type="GO" id="GO:0007165">
    <property type="term" value="P:signal transduction"/>
    <property type="evidence" value="ECO:0007669"/>
    <property type="project" value="TreeGrafter"/>
</dbReference>
<evidence type="ECO:0000313" key="9">
    <source>
        <dbReference type="Proteomes" id="UP000236893"/>
    </source>
</evidence>
<dbReference type="AlphaFoldDB" id="A0A2S4ZZL1"/>
<dbReference type="Pfam" id="PF17820">
    <property type="entry name" value="PDZ_6"/>
    <property type="match status" value="1"/>
</dbReference>
<gene>
    <name evidence="8" type="ORF">C3K47_13685</name>
</gene>
<dbReference type="CDD" id="cd07560">
    <property type="entry name" value="Peptidase_S41_CPP"/>
    <property type="match status" value="1"/>
</dbReference>
<dbReference type="SMART" id="SM00228">
    <property type="entry name" value="PDZ"/>
    <property type="match status" value="1"/>
</dbReference>
<evidence type="ECO:0000259" key="7">
    <source>
        <dbReference type="PROSITE" id="PS50106"/>
    </source>
</evidence>
<dbReference type="CDD" id="cd06782">
    <property type="entry name" value="cpPDZ_CPP-like"/>
    <property type="match status" value="1"/>
</dbReference>
<organism evidence="8 9">
    <name type="scientific">Solitalea longa</name>
    <dbReference type="NCBI Taxonomy" id="2079460"/>
    <lineage>
        <taxon>Bacteria</taxon>
        <taxon>Pseudomonadati</taxon>
        <taxon>Bacteroidota</taxon>
        <taxon>Sphingobacteriia</taxon>
        <taxon>Sphingobacteriales</taxon>
        <taxon>Sphingobacteriaceae</taxon>
        <taxon>Solitalea</taxon>
    </lineage>
</organism>
<dbReference type="RefSeq" id="WP_103789712.1">
    <property type="nucleotide sequence ID" value="NZ_PQVF01000009.1"/>
</dbReference>
<feature type="signal peptide" evidence="6">
    <location>
        <begin position="1"/>
        <end position="21"/>
    </location>
</feature>
<dbReference type="OrthoDB" id="9812068at2"/>
<protein>
    <recommendedName>
        <fullName evidence="7">PDZ domain-containing protein</fullName>
    </recommendedName>
</protein>
<keyword evidence="9" id="KW-1185">Reference proteome</keyword>
<evidence type="ECO:0000256" key="5">
    <source>
        <dbReference type="RuleBase" id="RU004404"/>
    </source>
</evidence>
<dbReference type="InterPro" id="IPR001478">
    <property type="entry name" value="PDZ"/>
</dbReference>
<reference evidence="8 9" key="1">
    <citation type="submission" date="2018-01" db="EMBL/GenBank/DDBJ databases">
        <authorList>
            <person name="Gaut B.S."/>
            <person name="Morton B.R."/>
            <person name="Clegg M.T."/>
            <person name="Duvall M.R."/>
        </authorList>
    </citation>
    <scope>NUCLEOTIDE SEQUENCE [LARGE SCALE GENOMIC DNA]</scope>
    <source>
        <strain evidence="8 9">HR-AV</strain>
    </source>
</reference>
<dbReference type="InterPro" id="IPR005151">
    <property type="entry name" value="Tail-specific_protease"/>
</dbReference>
<dbReference type="SUPFAM" id="SSF52096">
    <property type="entry name" value="ClpP/crotonase"/>
    <property type="match status" value="1"/>
</dbReference>
<proteinExistence type="inferred from homology"/>